<sequence length="90" mass="10328">MTYWIIRMLESLLLRLRPAEPEPDPPCPAPPRVAASPNPEPIFRGEDSPLVRPYLLAHERDEARRRRVLWLTAHGVEIRPYPNRRAGVGA</sequence>
<feature type="region of interest" description="Disordered" evidence="1">
    <location>
        <begin position="19"/>
        <end position="41"/>
    </location>
</feature>
<dbReference type="AlphaFoldDB" id="A0AAU2V8T4"/>
<reference evidence="2" key="1">
    <citation type="submission" date="2022-10" db="EMBL/GenBank/DDBJ databases">
        <title>The complete genomes of actinobacterial strains from the NBC collection.</title>
        <authorList>
            <person name="Joergensen T.S."/>
            <person name="Alvarez Arevalo M."/>
            <person name="Sterndorff E.B."/>
            <person name="Faurdal D."/>
            <person name="Vuksanovic O."/>
            <person name="Mourched A.-S."/>
            <person name="Charusanti P."/>
            <person name="Shaw S."/>
            <person name="Blin K."/>
            <person name="Weber T."/>
        </authorList>
    </citation>
    <scope>NUCLEOTIDE SEQUENCE</scope>
    <source>
        <strain evidence="2">NBC_00003</strain>
    </source>
</reference>
<protein>
    <submittedName>
        <fullName evidence="2">Uncharacterized protein</fullName>
    </submittedName>
</protein>
<evidence type="ECO:0000313" key="2">
    <source>
        <dbReference type="EMBL" id="WTW63858.1"/>
    </source>
</evidence>
<gene>
    <name evidence="2" type="ORF">OG549_26240</name>
</gene>
<dbReference type="EMBL" id="CP108318">
    <property type="protein sequence ID" value="WTW63858.1"/>
    <property type="molecule type" value="Genomic_DNA"/>
</dbReference>
<proteinExistence type="predicted"/>
<accession>A0AAU2V8T4</accession>
<organism evidence="2">
    <name type="scientific">Streptomyces sp. NBC_00003</name>
    <dbReference type="NCBI Taxonomy" id="2903608"/>
    <lineage>
        <taxon>Bacteria</taxon>
        <taxon>Bacillati</taxon>
        <taxon>Actinomycetota</taxon>
        <taxon>Actinomycetes</taxon>
        <taxon>Kitasatosporales</taxon>
        <taxon>Streptomycetaceae</taxon>
        <taxon>Streptomyces</taxon>
    </lineage>
</organism>
<name>A0AAU2V8T4_9ACTN</name>
<evidence type="ECO:0000256" key="1">
    <source>
        <dbReference type="SAM" id="MobiDB-lite"/>
    </source>
</evidence>